<accession>A0A0A3XUC5</accession>
<evidence type="ECO:0000313" key="3">
    <source>
        <dbReference type="Proteomes" id="UP000030377"/>
    </source>
</evidence>
<dbReference type="AlphaFoldDB" id="A0A0A3XUC5"/>
<name>A0A0A3XUC5_BRAJP</name>
<dbReference type="KEGG" id="bjp:RN69_39755"/>
<feature type="compositionally biased region" description="Basic and acidic residues" evidence="1">
    <location>
        <begin position="59"/>
        <end position="76"/>
    </location>
</feature>
<reference evidence="2 3" key="1">
    <citation type="submission" date="2014-09" db="EMBL/GenBank/DDBJ databases">
        <title>Draft genome of Bradyrhizobium japonicum Is-34.</title>
        <authorList>
            <person name="Tsurumaru H."/>
            <person name="Yamakawa T."/>
            <person name="Hashimoto S."/>
            <person name="Okizaki K."/>
            <person name="Kanesaki Y."/>
            <person name="Yoshikawa H."/>
            <person name="Yajima S."/>
        </authorList>
    </citation>
    <scope>NUCLEOTIDE SEQUENCE [LARGE SCALE GENOMIC DNA]</scope>
    <source>
        <strain evidence="2 3">Is-34</strain>
    </source>
</reference>
<dbReference type="Proteomes" id="UP000030377">
    <property type="component" value="Unassembled WGS sequence"/>
</dbReference>
<dbReference type="PATRIC" id="fig|375.38.peg.140"/>
<feature type="region of interest" description="Disordered" evidence="1">
    <location>
        <begin position="52"/>
        <end position="87"/>
    </location>
</feature>
<comment type="caution">
    <text evidence="2">The sequence shown here is derived from an EMBL/GenBank/DDBJ whole genome shotgun (WGS) entry which is preliminary data.</text>
</comment>
<proteinExistence type="predicted"/>
<evidence type="ECO:0000256" key="1">
    <source>
        <dbReference type="SAM" id="MobiDB-lite"/>
    </source>
</evidence>
<organism evidence="2 3">
    <name type="scientific">Bradyrhizobium japonicum</name>
    <dbReference type="NCBI Taxonomy" id="375"/>
    <lineage>
        <taxon>Bacteria</taxon>
        <taxon>Pseudomonadati</taxon>
        <taxon>Pseudomonadota</taxon>
        <taxon>Alphaproteobacteria</taxon>
        <taxon>Hyphomicrobiales</taxon>
        <taxon>Nitrobacteraceae</taxon>
        <taxon>Bradyrhizobium</taxon>
    </lineage>
</organism>
<dbReference type="EMBL" id="JRPN01000019">
    <property type="protein sequence ID" value="KGT76899.1"/>
    <property type="molecule type" value="Genomic_DNA"/>
</dbReference>
<gene>
    <name evidence="2" type="ORF">MA20_25355</name>
</gene>
<protein>
    <submittedName>
        <fullName evidence="2">Uncharacterized protein</fullName>
    </submittedName>
</protein>
<feature type="region of interest" description="Disordered" evidence="1">
    <location>
        <begin position="1"/>
        <end position="25"/>
    </location>
</feature>
<sequence length="111" mass="12362">MRAPTCWRASMAEQKAKRDPNRCPSHPGAVLDEILQYIRKSKTEIAEALGFQAASARHPRGEEAGQSERGRPDWKAGRQRPGHLASFAGSPRCVARRREVDVSEIKMLEPA</sequence>
<evidence type="ECO:0000313" key="2">
    <source>
        <dbReference type="EMBL" id="KGT76899.1"/>
    </source>
</evidence>
<dbReference type="OrthoDB" id="3174593at2"/>